<keyword evidence="3" id="KW-0723">Serine/threonine-protein kinase</keyword>
<evidence type="ECO:0000256" key="23">
    <source>
        <dbReference type="SAM" id="Phobius"/>
    </source>
</evidence>
<feature type="binding site" evidence="22">
    <location>
        <position position="725"/>
    </location>
    <ligand>
        <name>S-adenosyl-L-methionine</name>
        <dbReference type="ChEBI" id="CHEBI:59789"/>
    </ligand>
</feature>
<keyword evidence="4 22" id="KW-0820">tRNA-binding</keyword>
<dbReference type="GO" id="GO:0030247">
    <property type="term" value="F:polysaccharide binding"/>
    <property type="evidence" value="ECO:0007669"/>
    <property type="project" value="InterPro"/>
</dbReference>
<evidence type="ECO:0000256" key="8">
    <source>
        <dbReference type="ARBA" id="ARBA00022692"/>
    </source>
</evidence>
<evidence type="ECO:0000313" key="26">
    <source>
        <dbReference type="Proteomes" id="UP000326396"/>
    </source>
</evidence>
<dbReference type="FunFam" id="3.40.50.150:FF:000158">
    <property type="entry name" value="tRNA (guanine-N(7)-)-methyltransferase"/>
    <property type="match status" value="1"/>
</dbReference>
<evidence type="ECO:0000256" key="6">
    <source>
        <dbReference type="ARBA" id="ARBA00022679"/>
    </source>
</evidence>
<comment type="catalytic activity">
    <reaction evidence="20">
        <text>L-seryl-[protein] + ATP = O-phospho-L-seryl-[protein] + ADP + H(+)</text>
        <dbReference type="Rhea" id="RHEA:17989"/>
        <dbReference type="Rhea" id="RHEA-COMP:9863"/>
        <dbReference type="Rhea" id="RHEA-COMP:11604"/>
        <dbReference type="ChEBI" id="CHEBI:15378"/>
        <dbReference type="ChEBI" id="CHEBI:29999"/>
        <dbReference type="ChEBI" id="CHEBI:30616"/>
        <dbReference type="ChEBI" id="CHEBI:83421"/>
        <dbReference type="ChEBI" id="CHEBI:456216"/>
    </reaction>
</comment>
<evidence type="ECO:0000256" key="9">
    <source>
        <dbReference type="ARBA" id="ARBA00022694"/>
    </source>
</evidence>
<dbReference type="OrthoDB" id="47276at2759"/>
<keyword evidence="14 22" id="KW-0694">RNA-binding</keyword>
<organism evidence="25 26">
    <name type="scientific">Mikania micrantha</name>
    <name type="common">bitter vine</name>
    <dbReference type="NCBI Taxonomy" id="192012"/>
    <lineage>
        <taxon>Eukaryota</taxon>
        <taxon>Viridiplantae</taxon>
        <taxon>Streptophyta</taxon>
        <taxon>Embryophyta</taxon>
        <taxon>Tracheophyta</taxon>
        <taxon>Spermatophyta</taxon>
        <taxon>Magnoliopsida</taxon>
        <taxon>eudicotyledons</taxon>
        <taxon>Gunneridae</taxon>
        <taxon>Pentapetalae</taxon>
        <taxon>asterids</taxon>
        <taxon>campanulids</taxon>
        <taxon>Asterales</taxon>
        <taxon>Asteraceae</taxon>
        <taxon>Asteroideae</taxon>
        <taxon>Heliantheae alliance</taxon>
        <taxon>Eupatorieae</taxon>
        <taxon>Mikania</taxon>
    </lineage>
</organism>
<dbReference type="PANTHER" id="PTHR27005:SF501">
    <property type="entry name" value="PROTEIN KINASE DOMAIN-CONTAINING PROTEIN"/>
    <property type="match status" value="1"/>
</dbReference>
<evidence type="ECO:0000256" key="22">
    <source>
        <dbReference type="HAMAP-Rule" id="MF_03055"/>
    </source>
</evidence>
<evidence type="ECO:0000256" key="16">
    <source>
        <dbReference type="ARBA" id="ARBA00023136"/>
    </source>
</evidence>
<dbReference type="InterPro" id="IPR003358">
    <property type="entry name" value="tRNA_(Gua-N-7)_MeTrfase_Trmb"/>
</dbReference>
<evidence type="ECO:0000256" key="13">
    <source>
        <dbReference type="ARBA" id="ARBA00022840"/>
    </source>
</evidence>
<dbReference type="GO" id="GO:0005886">
    <property type="term" value="C:plasma membrane"/>
    <property type="evidence" value="ECO:0007669"/>
    <property type="project" value="TreeGrafter"/>
</dbReference>
<feature type="binding site" evidence="22">
    <location>
        <begin position="781"/>
        <end position="782"/>
    </location>
    <ligand>
        <name>S-adenosyl-L-methionine</name>
        <dbReference type="ChEBI" id="CHEBI:59789"/>
    </ligand>
</feature>
<comment type="function">
    <text evidence="22">Catalyzes the formation of N(7)-methylguanine at position 46 (m7G46) in tRNA.</text>
</comment>
<dbReference type="Gene3D" id="3.40.50.150">
    <property type="entry name" value="Vaccinia Virus protein VP39"/>
    <property type="match status" value="1"/>
</dbReference>
<dbReference type="CDD" id="cd02440">
    <property type="entry name" value="AdoMet_MTases"/>
    <property type="match status" value="1"/>
</dbReference>
<dbReference type="InterPro" id="IPR045274">
    <property type="entry name" value="WAK-like"/>
</dbReference>
<keyword evidence="12" id="KW-0418">Kinase</keyword>
<keyword evidence="15 23" id="KW-1133">Transmembrane helix</keyword>
<comment type="similarity">
    <text evidence="22">Belongs to the class I-like SAM-binding methyltransferase superfamily. TrmB family.</text>
</comment>
<sequence>MQAHDHRNKFPATRKKQDSRFMAESNAMKLPHMFILIIFISLTMAEATSVPSKAKPGCRDMCGNVNIPYPFGIGPNCYLNKWYAVDCNSSKPYLSALKNLPLLSVDLNEQMVLVNVSMMSDCQAPVWNSSQIVNLGDTPFLFSKSHNKFIVEGCGAANISTGGNVLTGCSTICSQQSVSFKKNSCYGINCCQTNIPYYLENYSVNVMRNKSCLSAFLVADNSYVDDLFSGQSVAGDSSSIPVVLRWTLSDNDFSEVGCGYNFTRHELLQDIGTSVNTWKCSCQSELEEGNPYLSGGCKIPEECIKCMETWGFCGFKVSYGGVRTFVCDHHFHNGGRKPSSSRAVFIGVGISILVLILVAIGFVLFKVIQRAKDKRQKKIFFERNGGLLLKQQETGNEGLINKAKLFTSSELEKATDYFNEDRIVGRGGQGTVYKGMLTDGRIVAVKKSKAVDQSQLGLFINEMVILSQVNHRNVVKLLGFCLETDVPILVSEFIPNGTLYEHIHDENNEVFISLNMRLQIATEVAGALSYLHSATSAIDEAVTRQTLRLATQLQSRTAHAAGRPSGDQRINDYRADLADCHSPGNLQFCITGLKSYTGQQSWKYLLTPLGLDPYPFYGPTNTLIKIPQAQVTASVSRSPFAVGLSMQLEEKVPSGDESNPCISKSTRLPRKRFYRARAHSNPLSDSHFPVPISPHHVEYSLHYPHFFPSPDSNSSSKKIEFADIGCGFGGLLISLATLFPDTLMIGMELRDKVTEYVKERILALRVSNPGQYQNVSVVRTNSMKYIPNYFEKSQLSKMFFLFPDPHFKEKNHRRRVISPFLLDEYAYAVKPGGIIYTITDVEELGEWMKSCLEDHPMFESLTEEELEADPVVKLLSFATEEGQKVSRNGGQTFKAVYRRVVPNV</sequence>
<dbReference type="GO" id="GO:0007166">
    <property type="term" value="P:cell surface receptor signaling pathway"/>
    <property type="evidence" value="ECO:0007669"/>
    <property type="project" value="InterPro"/>
</dbReference>
<dbReference type="Pfam" id="PF07714">
    <property type="entry name" value="PK_Tyr_Ser-Thr"/>
    <property type="match status" value="1"/>
</dbReference>
<keyword evidence="6 22" id="KW-0808">Transferase</keyword>
<dbReference type="PANTHER" id="PTHR27005">
    <property type="entry name" value="WALL-ASSOCIATED RECEPTOR KINASE-LIKE 21"/>
    <property type="match status" value="1"/>
</dbReference>
<keyword evidence="18" id="KW-0325">Glycoprotein</keyword>
<dbReference type="EMBL" id="SZYD01000001">
    <property type="protein sequence ID" value="KAD7478299.1"/>
    <property type="molecule type" value="Genomic_DNA"/>
</dbReference>
<dbReference type="GO" id="GO:0000049">
    <property type="term" value="F:tRNA binding"/>
    <property type="evidence" value="ECO:0007669"/>
    <property type="project" value="UniProtKB-UniRule"/>
</dbReference>
<comment type="catalytic activity">
    <reaction evidence="1 22">
        <text>guanosine(46) in tRNA + S-adenosyl-L-methionine = N(7)-methylguanosine(46) in tRNA + S-adenosyl-L-homocysteine</text>
        <dbReference type="Rhea" id="RHEA:42708"/>
        <dbReference type="Rhea" id="RHEA-COMP:10188"/>
        <dbReference type="Rhea" id="RHEA-COMP:10189"/>
        <dbReference type="ChEBI" id="CHEBI:57856"/>
        <dbReference type="ChEBI" id="CHEBI:59789"/>
        <dbReference type="ChEBI" id="CHEBI:74269"/>
        <dbReference type="ChEBI" id="CHEBI:74480"/>
        <dbReference type="EC" id="2.1.1.33"/>
    </reaction>
</comment>
<dbReference type="PROSITE" id="PS51625">
    <property type="entry name" value="SAM_MT_TRMB"/>
    <property type="match status" value="1"/>
</dbReference>
<dbReference type="InterPro" id="IPR029063">
    <property type="entry name" value="SAM-dependent_MTases_sf"/>
</dbReference>
<keyword evidence="9 22" id="KW-0819">tRNA processing</keyword>
<feature type="binding site" evidence="22">
    <location>
        <begin position="879"/>
        <end position="881"/>
    </location>
    <ligand>
        <name>S-adenosyl-L-methionine</name>
        <dbReference type="ChEBI" id="CHEBI:59789"/>
    </ligand>
</feature>
<reference evidence="25 26" key="1">
    <citation type="submission" date="2019-05" db="EMBL/GenBank/DDBJ databases">
        <title>Mikania micrantha, genome provides insights into the molecular mechanism of rapid growth.</title>
        <authorList>
            <person name="Liu B."/>
        </authorList>
    </citation>
    <scope>NUCLEOTIDE SEQUENCE [LARGE SCALE GENOMIC DNA]</scope>
    <source>
        <strain evidence="25">NLD-2019</strain>
        <tissue evidence="25">Leaf</tissue>
    </source>
</reference>
<feature type="binding site" evidence="22">
    <location>
        <begin position="748"/>
        <end position="749"/>
    </location>
    <ligand>
        <name>S-adenosyl-L-methionine</name>
        <dbReference type="ChEBI" id="CHEBI:59789"/>
    </ligand>
</feature>
<evidence type="ECO:0000259" key="24">
    <source>
        <dbReference type="PROSITE" id="PS50011"/>
    </source>
</evidence>
<dbReference type="Pfam" id="PF13947">
    <property type="entry name" value="GUB_WAK_bind"/>
    <property type="match status" value="1"/>
</dbReference>
<comment type="subcellular location">
    <subcellularLocation>
        <location evidence="2">Membrane</location>
        <topology evidence="2">Single-pass type I membrane protein</topology>
    </subcellularLocation>
    <subcellularLocation>
        <location evidence="22">Nucleus</location>
    </subcellularLocation>
</comment>
<evidence type="ECO:0000256" key="11">
    <source>
        <dbReference type="ARBA" id="ARBA00022741"/>
    </source>
</evidence>
<keyword evidence="8 23" id="KW-0812">Transmembrane</keyword>
<name>A0A5N6Q124_9ASTR</name>
<dbReference type="GO" id="GO:0005634">
    <property type="term" value="C:nucleus"/>
    <property type="evidence" value="ECO:0007669"/>
    <property type="project" value="UniProtKB-SubCell"/>
</dbReference>
<feature type="binding site" evidence="22">
    <location>
        <position position="801"/>
    </location>
    <ligand>
        <name>S-adenosyl-L-methionine</name>
        <dbReference type="ChEBI" id="CHEBI:59789"/>
    </ligand>
</feature>
<dbReference type="EC" id="2.1.1.33" evidence="22"/>
<comment type="pathway">
    <text evidence="22">tRNA modification; N(7)-methylguanine-tRNA biosynthesis.</text>
</comment>
<comment type="caution">
    <text evidence="25">The sequence shown here is derived from an EMBL/GenBank/DDBJ whole genome shotgun (WGS) entry which is preliminary data.</text>
</comment>
<evidence type="ECO:0000256" key="10">
    <source>
        <dbReference type="ARBA" id="ARBA00022729"/>
    </source>
</evidence>
<dbReference type="AlphaFoldDB" id="A0A5N6Q124"/>
<dbReference type="Proteomes" id="UP000326396">
    <property type="component" value="Linkage Group LG1"/>
</dbReference>
<dbReference type="PROSITE" id="PS50011">
    <property type="entry name" value="PROTEIN_KINASE_DOM"/>
    <property type="match status" value="1"/>
</dbReference>
<evidence type="ECO:0000256" key="14">
    <source>
        <dbReference type="ARBA" id="ARBA00022884"/>
    </source>
</evidence>
<keyword evidence="19 22" id="KW-0539">Nucleus</keyword>
<keyword evidence="10" id="KW-0732">Signal</keyword>
<dbReference type="HAMAP" id="MF_03055">
    <property type="entry name" value="tRNA_methyltr_TrmB_euk"/>
    <property type="match status" value="1"/>
</dbReference>
<dbReference type="FunFam" id="3.30.200.20:FF:000043">
    <property type="entry name" value="Wall-associated receptor kinase 2"/>
    <property type="match status" value="1"/>
</dbReference>
<feature type="domain" description="Protein kinase" evidence="24">
    <location>
        <begin position="418"/>
        <end position="762"/>
    </location>
</feature>
<dbReference type="GO" id="GO:0004674">
    <property type="term" value="F:protein serine/threonine kinase activity"/>
    <property type="evidence" value="ECO:0007669"/>
    <property type="project" value="UniProtKB-KW"/>
</dbReference>
<keyword evidence="26" id="KW-1185">Reference proteome</keyword>
<dbReference type="Gene3D" id="1.10.510.10">
    <property type="entry name" value="Transferase(Phosphotransferase) domain 1"/>
    <property type="match status" value="1"/>
</dbReference>
<keyword evidence="13" id="KW-0067">ATP-binding</keyword>
<feature type="active site" evidence="22">
    <location>
        <position position="804"/>
    </location>
</feature>
<evidence type="ECO:0000256" key="21">
    <source>
        <dbReference type="ARBA" id="ARBA00047951"/>
    </source>
</evidence>
<evidence type="ECO:0000256" key="17">
    <source>
        <dbReference type="ARBA" id="ARBA00023157"/>
    </source>
</evidence>
<dbReference type="GO" id="GO:0106310">
    <property type="term" value="F:protein serine kinase activity"/>
    <property type="evidence" value="ECO:0007669"/>
    <property type="project" value="RHEA"/>
</dbReference>
<evidence type="ECO:0000256" key="20">
    <source>
        <dbReference type="ARBA" id="ARBA00047558"/>
    </source>
</evidence>
<dbReference type="InterPro" id="IPR025763">
    <property type="entry name" value="Trm8_euk"/>
</dbReference>
<evidence type="ECO:0000256" key="12">
    <source>
        <dbReference type="ARBA" id="ARBA00022777"/>
    </source>
</evidence>
<keyword evidence="5 22" id="KW-0489">Methyltransferase</keyword>
<evidence type="ECO:0000256" key="5">
    <source>
        <dbReference type="ARBA" id="ARBA00022603"/>
    </source>
</evidence>
<evidence type="ECO:0000256" key="1">
    <source>
        <dbReference type="ARBA" id="ARBA00000142"/>
    </source>
</evidence>
<evidence type="ECO:0000256" key="19">
    <source>
        <dbReference type="ARBA" id="ARBA00023242"/>
    </source>
</evidence>
<dbReference type="SUPFAM" id="SSF56112">
    <property type="entry name" value="Protein kinase-like (PK-like)"/>
    <property type="match status" value="1"/>
</dbReference>
<evidence type="ECO:0000313" key="25">
    <source>
        <dbReference type="EMBL" id="KAD7478299.1"/>
    </source>
</evidence>
<dbReference type="InterPro" id="IPR025287">
    <property type="entry name" value="WAK_GUB"/>
</dbReference>
<dbReference type="InterPro" id="IPR001245">
    <property type="entry name" value="Ser-Thr/Tyr_kinase_cat_dom"/>
</dbReference>
<dbReference type="NCBIfam" id="TIGR00091">
    <property type="entry name" value="tRNA (guanosine(46)-N7)-methyltransferase TrmB"/>
    <property type="match status" value="1"/>
</dbReference>
<dbReference type="UniPathway" id="UPA00989"/>
<keyword evidence="16 23" id="KW-0472">Membrane</keyword>
<evidence type="ECO:0000256" key="7">
    <source>
        <dbReference type="ARBA" id="ARBA00022691"/>
    </source>
</evidence>
<evidence type="ECO:0000256" key="3">
    <source>
        <dbReference type="ARBA" id="ARBA00022527"/>
    </source>
</evidence>
<keyword evidence="17" id="KW-1015">Disulfide bond</keyword>
<proteinExistence type="inferred from homology"/>
<keyword evidence="7 22" id="KW-0949">S-adenosyl-L-methionine</keyword>
<evidence type="ECO:0000256" key="4">
    <source>
        <dbReference type="ARBA" id="ARBA00022555"/>
    </source>
</evidence>
<evidence type="ECO:0000256" key="2">
    <source>
        <dbReference type="ARBA" id="ARBA00004479"/>
    </source>
</evidence>
<evidence type="ECO:0000256" key="15">
    <source>
        <dbReference type="ARBA" id="ARBA00022989"/>
    </source>
</evidence>
<keyword evidence="11" id="KW-0547">Nucleotide-binding</keyword>
<comment type="catalytic activity">
    <reaction evidence="21">
        <text>L-threonyl-[protein] + ATP = O-phospho-L-threonyl-[protein] + ADP + H(+)</text>
        <dbReference type="Rhea" id="RHEA:46608"/>
        <dbReference type="Rhea" id="RHEA-COMP:11060"/>
        <dbReference type="Rhea" id="RHEA-COMP:11605"/>
        <dbReference type="ChEBI" id="CHEBI:15378"/>
        <dbReference type="ChEBI" id="CHEBI:30013"/>
        <dbReference type="ChEBI" id="CHEBI:30616"/>
        <dbReference type="ChEBI" id="CHEBI:61977"/>
        <dbReference type="ChEBI" id="CHEBI:456216"/>
    </reaction>
</comment>
<accession>A0A5N6Q124</accession>
<feature type="transmembrane region" description="Helical" evidence="23">
    <location>
        <begin position="343"/>
        <end position="368"/>
    </location>
</feature>
<evidence type="ECO:0000256" key="18">
    <source>
        <dbReference type="ARBA" id="ARBA00023180"/>
    </source>
</evidence>
<dbReference type="GO" id="GO:0005524">
    <property type="term" value="F:ATP binding"/>
    <property type="evidence" value="ECO:0007669"/>
    <property type="project" value="UniProtKB-KW"/>
</dbReference>
<dbReference type="InterPro" id="IPR000719">
    <property type="entry name" value="Prot_kinase_dom"/>
</dbReference>
<dbReference type="InterPro" id="IPR011009">
    <property type="entry name" value="Kinase-like_dom_sf"/>
</dbReference>
<dbReference type="SUPFAM" id="SSF53335">
    <property type="entry name" value="S-adenosyl-L-methionine-dependent methyltransferases"/>
    <property type="match status" value="1"/>
</dbReference>
<gene>
    <name evidence="25" type="ORF">E3N88_01435</name>
</gene>
<dbReference type="GO" id="GO:0008176">
    <property type="term" value="F:tRNA (guanine(46)-N7)-methyltransferase activity"/>
    <property type="evidence" value="ECO:0007669"/>
    <property type="project" value="UniProtKB-UniRule"/>
</dbReference>
<protein>
    <recommendedName>
        <fullName evidence="22">tRNA (guanine-N(7)-)-methyltransferase</fullName>
        <ecNumber evidence="22">2.1.1.33</ecNumber>
    </recommendedName>
    <alternativeName>
        <fullName evidence="22">tRNA (guanine(46)-N(7))-methyltransferase</fullName>
    </alternativeName>
    <alternativeName>
        <fullName evidence="22">tRNA(m7G46)-methyltransferase</fullName>
    </alternativeName>
</protein>
<dbReference type="Pfam" id="PF02390">
    <property type="entry name" value="Methyltransf_4"/>
    <property type="match status" value="1"/>
</dbReference>